<gene>
    <name evidence="2" type="ORF">BO78DRAFT_318877</name>
</gene>
<dbReference type="PANTHER" id="PTHR33112">
    <property type="entry name" value="DOMAIN PROTEIN, PUTATIVE-RELATED"/>
    <property type="match status" value="1"/>
</dbReference>
<name>A0A319E4V0_ASPSB</name>
<protein>
    <submittedName>
        <fullName evidence="2">HET-domain-containing protein</fullName>
    </submittedName>
</protein>
<dbReference type="Proteomes" id="UP000248423">
    <property type="component" value="Unassembled WGS sequence"/>
</dbReference>
<evidence type="ECO:0000259" key="1">
    <source>
        <dbReference type="Pfam" id="PF06985"/>
    </source>
</evidence>
<dbReference type="Pfam" id="PF06985">
    <property type="entry name" value="HET"/>
    <property type="match status" value="1"/>
</dbReference>
<feature type="non-terminal residue" evidence="2">
    <location>
        <position position="198"/>
    </location>
</feature>
<feature type="domain" description="Heterokaryon incompatibility" evidence="1">
    <location>
        <begin position="41"/>
        <end position="178"/>
    </location>
</feature>
<proteinExistence type="predicted"/>
<dbReference type="PANTHER" id="PTHR33112:SF1">
    <property type="entry name" value="HETEROKARYON INCOMPATIBILITY DOMAIN-CONTAINING PROTEIN"/>
    <property type="match status" value="1"/>
</dbReference>
<organism evidence="2 3">
    <name type="scientific">Aspergillus sclerotiicarbonarius (strain CBS 121057 / IBT 28362)</name>
    <dbReference type="NCBI Taxonomy" id="1448318"/>
    <lineage>
        <taxon>Eukaryota</taxon>
        <taxon>Fungi</taxon>
        <taxon>Dikarya</taxon>
        <taxon>Ascomycota</taxon>
        <taxon>Pezizomycotina</taxon>
        <taxon>Eurotiomycetes</taxon>
        <taxon>Eurotiomycetidae</taxon>
        <taxon>Eurotiales</taxon>
        <taxon>Aspergillaceae</taxon>
        <taxon>Aspergillus</taxon>
        <taxon>Aspergillus subgen. Circumdati</taxon>
    </lineage>
</organism>
<dbReference type="OrthoDB" id="5135333at2759"/>
<evidence type="ECO:0000313" key="3">
    <source>
        <dbReference type="Proteomes" id="UP000248423"/>
    </source>
</evidence>
<sequence length="198" mass="22719">MKGLLDKVKISDRPREHPTHRIKTIDCKTLQVVSHEESVPYLTLSYVWGSPEQSSDSTEGRFPQTIKDAISVTRRLGYRHLWVDRYCIDQNATQEKADQIGQMDQIYRYADACIVAAAGDGPHYGLPGVSRSRPTDLEPLPSWDSDNDAQIKVVYRARDAWRPILQSKWASRGWTFQELLFSRVRIFFTDTEFIVDAG</sequence>
<dbReference type="AlphaFoldDB" id="A0A319E4V0"/>
<keyword evidence="3" id="KW-1185">Reference proteome</keyword>
<dbReference type="VEuPathDB" id="FungiDB:BO78DRAFT_318877"/>
<dbReference type="STRING" id="1448318.A0A319E4V0"/>
<dbReference type="InterPro" id="IPR010730">
    <property type="entry name" value="HET"/>
</dbReference>
<reference evidence="2 3" key="1">
    <citation type="submission" date="2018-02" db="EMBL/GenBank/DDBJ databases">
        <title>The genomes of Aspergillus section Nigri reveals drivers in fungal speciation.</title>
        <authorList>
            <consortium name="DOE Joint Genome Institute"/>
            <person name="Vesth T.C."/>
            <person name="Nybo J."/>
            <person name="Theobald S."/>
            <person name="Brandl J."/>
            <person name="Frisvad J.C."/>
            <person name="Nielsen K.F."/>
            <person name="Lyhne E.K."/>
            <person name="Kogle M.E."/>
            <person name="Kuo A."/>
            <person name="Riley R."/>
            <person name="Clum A."/>
            <person name="Nolan M."/>
            <person name="Lipzen A."/>
            <person name="Salamov A."/>
            <person name="Henrissat B."/>
            <person name="Wiebenga A."/>
            <person name="De vries R.P."/>
            <person name="Grigoriev I.V."/>
            <person name="Mortensen U.H."/>
            <person name="Andersen M.R."/>
            <person name="Baker S.E."/>
        </authorList>
    </citation>
    <scope>NUCLEOTIDE SEQUENCE [LARGE SCALE GENOMIC DNA]</scope>
    <source>
        <strain evidence="2 3">CBS 121057</strain>
    </source>
</reference>
<evidence type="ECO:0000313" key="2">
    <source>
        <dbReference type="EMBL" id="PYI05116.1"/>
    </source>
</evidence>
<accession>A0A319E4V0</accession>
<dbReference type="EMBL" id="KZ826361">
    <property type="protein sequence ID" value="PYI05116.1"/>
    <property type="molecule type" value="Genomic_DNA"/>
</dbReference>